<dbReference type="Gene3D" id="1.10.260.40">
    <property type="entry name" value="lambda repressor-like DNA-binding domains"/>
    <property type="match status" value="1"/>
</dbReference>
<evidence type="ECO:0000313" key="2">
    <source>
        <dbReference type="Proteomes" id="UP000051999"/>
    </source>
</evidence>
<dbReference type="InterPro" id="IPR010982">
    <property type="entry name" value="Lambda_DNA-bd_dom_sf"/>
</dbReference>
<dbReference type="EMBL" id="AZFF01000006">
    <property type="protein sequence ID" value="KRL55808.1"/>
    <property type="molecule type" value="Genomic_DNA"/>
</dbReference>
<dbReference type="PATRIC" id="fig|1114972.6.peg.2403"/>
<proteinExistence type="predicted"/>
<keyword evidence="2" id="KW-1185">Reference proteome</keyword>
<dbReference type="AlphaFoldDB" id="A0A0R1RFF9"/>
<evidence type="ECO:0000313" key="1">
    <source>
        <dbReference type="EMBL" id="KRL55808.1"/>
    </source>
</evidence>
<reference evidence="1 2" key="1">
    <citation type="journal article" date="2015" name="Genome Announc.">
        <title>Expanding the biotechnology potential of lactobacilli through comparative genomics of 213 strains and associated genera.</title>
        <authorList>
            <person name="Sun Z."/>
            <person name="Harris H.M."/>
            <person name="McCann A."/>
            <person name="Guo C."/>
            <person name="Argimon S."/>
            <person name="Zhang W."/>
            <person name="Yang X."/>
            <person name="Jeffery I.B."/>
            <person name="Cooney J.C."/>
            <person name="Kagawa T.F."/>
            <person name="Liu W."/>
            <person name="Song Y."/>
            <person name="Salvetti E."/>
            <person name="Wrobel A."/>
            <person name="Rasinkangas P."/>
            <person name="Parkhill J."/>
            <person name="Rea M.C."/>
            <person name="O'Sullivan O."/>
            <person name="Ritari J."/>
            <person name="Douillard F.P."/>
            <person name="Paul Ross R."/>
            <person name="Yang R."/>
            <person name="Briner A.E."/>
            <person name="Felis G.E."/>
            <person name="de Vos W.M."/>
            <person name="Barrangou R."/>
            <person name="Klaenhammer T.R."/>
            <person name="Caufield P.W."/>
            <person name="Cui Y."/>
            <person name="Zhang H."/>
            <person name="O'Toole P.W."/>
        </authorList>
    </citation>
    <scope>NUCLEOTIDE SEQUENCE [LARGE SCALE GENOMIC DNA]</scope>
    <source>
        <strain evidence="1 2">DSM 15814</strain>
    </source>
</reference>
<dbReference type="STRING" id="1114972.FD35_GL002339"/>
<name>A0A0R1RFF9_9LACO</name>
<protein>
    <submittedName>
        <fullName evidence="1">Uncharacterized protein</fullName>
    </submittedName>
</protein>
<accession>A0A0R1RFF9</accession>
<dbReference type="Proteomes" id="UP000051999">
    <property type="component" value="Unassembled WGS sequence"/>
</dbReference>
<dbReference type="RefSeq" id="WP_017261305.1">
    <property type="nucleotide sequence ID" value="NZ_AUAW01000008.1"/>
</dbReference>
<organism evidence="1 2">
    <name type="scientific">Furfurilactobacillus rossiae DSM 15814</name>
    <dbReference type="NCBI Taxonomy" id="1114972"/>
    <lineage>
        <taxon>Bacteria</taxon>
        <taxon>Bacillati</taxon>
        <taxon>Bacillota</taxon>
        <taxon>Bacilli</taxon>
        <taxon>Lactobacillales</taxon>
        <taxon>Lactobacillaceae</taxon>
        <taxon>Furfurilactobacillus</taxon>
    </lineage>
</organism>
<sequence length="236" mass="27621">MESTLVSIMSSNDISISRLAKVSGLTRRTITNFQYNKVAPRLSTSVAIMKGLSILHVPGKQMFDMWTNGLNEYQKESVCEKIYAFSHSRRERLNNLLQMNGGSRFFFYQIYSSNRKVSLEYRNNNNRNIAFDGNFMVECGVQGLQFNAINFDFMVNSSKVKQFQVKDNISRVVKTLKEYCMEIGFKRMEFHFLCQNARYEPEAIYVKDNGLVKEEYVWYVIQKMGFYLITIKGFYI</sequence>
<dbReference type="GO" id="GO:0003677">
    <property type="term" value="F:DNA binding"/>
    <property type="evidence" value="ECO:0007669"/>
    <property type="project" value="InterPro"/>
</dbReference>
<gene>
    <name evidence="1" type="ORF">FD35_GL002339</name>
</gene>
<comment type="caution">
    <text evidence="1">The sequence shown here is derived from an EMBL/GenBank/DDBJ whole genome shotgun (WGS) entry which is preliminary data.</text>
</comment>